<dbReference type="AlphaFoldDB" id="A0AAV9Q792"/>
<evidence type="ECO:0000256" key="2">
    <source>
        <dbReference type="ARBA" id="ARBA00023015"/>
    </source>
</evidence>
<gene>
    <name evidence="8" type="ORF">LTR25_004774</name>
</gene>
<dbReference type="PANTHER" id="PTHR47171:SF1">
    <property type="entry name" value="ZN(II)2CYS6 TRANSCRIPTION FACTOR (EUROFUNG)"/>
    <property type="match status" value="1"/>
</dbReference>
<evidence type="ECO:0000256" key="3">
    <source>
        <dbReference type="ARBA" id="ARBA00023125"/>
    </source>
</evidence>
<evidence type="ECO:0000256" key="1">
    <source>
        <dbReference type="ARBA" id="ARBA00022833"/>
    </source>
</evidence>
<dbReference type="GO" id="GO:0003677">
    <property type="term" value="F:DNA binding"/>
    <property type="evidence" value="ECO:0007669"/>
    <property type="project" value="UniProtKB-KW"/>
</dbReference>
<dbReference type="PANTHER" id="PTHR47171">
    <property type="entry name" value="FARA-RELATED"/>
    <property type="match status" value="1"/>
</dbReference>
<feature type="domain" description="Xylanolytic transcriptional activator regulatory" evidence="7">
    <location>
        <begin position="240"/>
        <end position="412"/>
    </location>
</feature>
<feature type="region of interest" description="Disordered" evidence="6">
    <location>
        <begin position="616"/>
        <end position="649"/>
    </location>
</feature>
<evidence type="ECO:0000256" key="6">
    <source>
        <dbReference type="SAM" id="MobiDB-lite"/>
    </source>
</evidence>
<comment type="caution">
    <text evidence="8">The sequence shown here is derived from an EMBL/GenBank/DDBJ whole genome shotgun (WGS) entry which is preliminary data.</text>
</comment>
<evidence type="ECO:0000313" key="9">
    <source>
        <dbReference type="Proteomes" id="UP001345827"/>
    </source>
</evidence>
<keyword evidence="4" id="KW-0804">Transcription</keyword>
<dbReference type="Proteomes" id="UP001345827">
    <property type="component" value="Unassembled WGS sequence"/>
</dbReference>
<accession>A0AAV9Q792</accession>
<feature type="region of interest" description="Disordered" evidence="6">
    <location>
        <begin position="179"/>
        <end position="209"/>
    </location>
</feature>
<dbReference type="EMBL" id="JAXLQG010000007">
    <property type="protein sequence ID" value="KAK5537522.1"/>
    <property type="molecule type" value="Genomic_DNA"/>
</dbReference>
<protein>
    <recommendedName>
        <fullName evidence="7">Xylanolytic transcriptional activator regulatory domain-containing protein</fullName>
    </recommendedName>
</protein>
<evidence type="ECO:0000256" key="5">
    <source>
        <dbReference type="ARBA" id="ARBA00023242"/>
    </source>
</evidence>
<keyword evidence="5" id="KW-0539">Nucleus</keyword>
<feature type="compositionally biased region" description="Low complexity" evidence="6">
    <location>
        <begin position="182"/>
        <end position="195"/>
    </location>
</feature>
<dbReference type="InterPro" id="IPR052073">
    <property type="entry name" value="Amide_Lactam_Regulators"/>
</dbReference>
<name>A0AAV9Q792_9PEZI</name>
<keyword evidence="9" id="KW-1185">Reference proteome</keyword>
<evidence type="ECO:0000259" key="7">
    <source>
        <dbReference type="Pfam" id="PF04082"/>
    </source>
</evidence>
<keyword evidence="3" id="KW-0238">DNA-binding</keyword>
<feature type="compositionally biased region" description="Polar residues" evidence="6">
    <location>
        <begin position="27"/>
        <end position="42"/>
    </location>
</feature>
<dbReference type="GO" id="GO:0008270">
    <property type="term" value="F:zinc ion binding"/>
    <property type="evidence" value="ECO:0007669"/>
    <property type="project" value="InterPro"/>
</dbReference>
<organism evidence="8 9">
    <name type="scientific">Vermiconidia calcicola</name>
    <dbReference type="NCBI Taxonomy" id="1690605"/>
    <lineage>
        <taxon>Eukaryota</taxon>
        <taxon>Fungi</taxon>
        <taxon>Dikarya</taxon>
        <taxon>Ascomycota</taxon>
        <taxon>Pezizomycotina</taxon>
        <taxon>Dothideomycetes</taxon>
        <taxon>Dothideomycetidae</taxon>
        <taxon>Mycosphaerellales</taxon>
        <taxon>Extremaceae</taxon>
        <taxon>Vermiconidia</taxon>
    </lineage>
</organism>
<dbReference type="InterPro" id="IPR007219">
    <property type="entry name" value="XnlR_reg_dom"/>
</dbReference>
<dbReference type="GO" id="GO:0006351">
    <property type="term" value="P:DNA-templated transcription"/>
    <property type="evidence" value="ECO:0007669"/>
    <property type="project" value="InterPro"/>
</dbReference>
<reference evidence="8 9" key="1">
    <citation type="submission" date="2023-06" db="EMBL/GenBank/DDBJ databases">
        <title>Black Yeasts Isolated from many extreme environments.</title>
        <authorList>
            <person name="Coleine C."/>
            <person name="Stajich J.E."/>
            <person name="Selbmann L."/>
        </authorList>
    </citation>
    <scope>NUCLEOTIDE SEQUENCE [LARGE SCALE GENOMIC DNA]</scope>
    <source>
        <strain evidence="8 9">CCFEE 5887</strain>
    </source>
</reference>
<evidence type="ECO:0000313" key="8">
    <source>
        <dbReference type="EMBL" id="KAK5537522.1"/>
    </source>
</evidence>
<dbReference type="CDD" id="cd12148">
    <property type="entry name" value="fungal_TF_MHR"/>
    <property type="match status" value="1"/>
</dbReference>
<evidence type="ECO:0000256" key="4">
    <source>
        <dbReference type="ARBA" id="ARBA00023163"/>
    </source>
</evidence>
<dbReference type="Pfam" id="PF04082">
    <property type="entry name" value="Fungal_trans"/>
    <property type="match status" value="1"/>
</dbReference>
<keyword evidence="2" id="KW-0805">Transcription regulation</keyword>
<feature type="region of interest" description="Disordered" evidence="6">
    <location>
        <begin position="77"/>
        <end position="100"/>
    </location>
</feature>
<feature type="region of interest" description="Disordered" evidence="6">
    <location>
        <begin position="1"/>
        <end position="46"/>
    </location>
</feature>
<feature type="compositionally biased region" description="Polar residues" evidence="6">
    <location>
        <begin position="624"/>
        <end position="649"/>
    </location>
</feature>
<sequence length="700" mass="77448">MLRNSLRGTYDRKERVSAARKKAPRLTETSSDQNSTAASASPASGERALLETRGGEDIAQYLADWAADSSRLLANPQAPESFADRPTRSFIPPSSGREPCGSFGEQAVTDMPAVTTVSSIGSATEPALQSLPAMFEEFLCRQGVSSEGRRGRCGFVLLSETSPLTFALEGVQVARPQAALGSETQQSNEETSQQTVKYSGKAPLPGHHPNHMTPEDISSLKAKGAFDFPEPKVGDALVRAFVTRFYPLYSLVDVDEFESLYKEEKVPWILLNAVYLIGATFCDATVIHQSSFERRSRARRAFYDRTKALFDLGYEKNQLVLIQTAVMMTFSGPHLKSYWNPSSWVDFATTIAASLGIHRTSGLMRFPERDRGLLRRVWSIILARDASCATLLGRPFRIRTSQCDNTVSCEDFPQSASVPPISALYQIYSSKLSLVLRRIVLFHSDCNPGGESQSNLHTELHKWQSELPAAIDWTRQDDQRNVFASTLKIVFHHHIILLHMGKGTRLTVDQEPPSDAASSSIEPAVSAARTIASSALSLMINSKVSSMPHEVYTGFFIAGVVFYRQLQQQGQSPLAQLQRSALDNCQVILHEARESCDAAKWMMRVFDFLLSSNSAEPRKDENQDLSNSHSGPRQDIGDQNNALAPQSQGHSLSYNNLNDAFMTDWELPIQQQDLGGLSDDFFSFLPDFYTPALGDFGFDV</sequence>
<keyword evidence="1" id="KW-0862">Zinc</keyword>
<proteinExistence type="predicted"/>